<dbReference type="EMBL" id="AAHFSD010000025">
    <property type="protein sequence ID" value="EBV5887429.1"/>
    <property type="molecule type" value="Genomic_DNA"/>
</dbReference>
<accession>A0A5V9GPK7</accession>
<proteinExistence type="predicted"/>
<comment type="caution">
    <text evidence="1">The sequence shown here is derived from an EMBL/GenBank/DDBJ whole genome shotgun (WGS) entry which is preliminary data.</text>
</comment>
<gene>
    <name evidence="1" type="ORF">JS28_23020</name>
</gene>
<sequence length="94" mass="10305">MTLKLNRPKLPDTEGAATNADTARFISGANRRPASRKGRLVNFRLSDGFESILEAEAVRTGQNKTTVLKAALAAFDNMDEAEKNRWILESAKIG</sequence>
<protein>
    <submittedName>
        <fullName evidence="1">CopG family transcriptional regulator</fullName>
    </submittedName>
</protein>
<evidence type="ECO:0000313" key="1">
    <source>
        <dbReference type="EMBL" id="EBV5887429.1"/>
    </source>
</evidence>
<name>A0A5V9GPK7_SALET</name>
<reference evidence="1" key="1">
    <citation type="submission" date="2018-07" db="EMBL/GenBank/DDBJ databases">
        <authorList>
            <consortium name="GenomeTrakr network: Whole genome sequencing for foodborne pathogen traceback"/>
        </authorList>
    </citation>
    <scope>NUCLEOTIDE SEQUENCE</scope>
    <source>
        <strain evidence="1">MOD1_Sal_886</strain>
    </source>
</reference>
<dbReference type="AlphaFoldDB" id="A0A5V9GPK7"/>
<organism evidence="1">
    <name type="scientific">Salmonella enterica subsp. enterica serovar Wandsworth</name>
    <dbReference type="NCBI Taxonomy" id="913085"/>
    <lineage>
        <taxon>Bacteria</taxon>
        <taxon>Pseudomonadati</taxon>
        <taxon>Pseudomonadota</taxon>
        <taxon>Gammaproteobacteria</taxon>
        <taxon>Enterobacterales</taxon>
        <taxon>Enterobacteriaceae</taxon>
        <taxon>Salmonella</taxon>
    </lineage>
</organism>